<dbReference type="PROSITE" id="PS51192">
    <property type="entry name" value="HELICASE_ATP_BIND_1"/>
    <property type="match status" value="1"/>
</dbReference>
<keyword evidence="1" id="KW-0547">Nucleotide-binding</keyword>
<dbReference type="GO" id="GO:0003676">
    <property type="term" value="F:nucleic acid binding"/>
    <property type="evidence" value="ECO:0007669"/>
    <property type="project" value="InterPro"/>
</dbReference>
<feature type="domain" description="Helicase C-terminal" evidence="7">
    <location>
        <begin position="619"/>
        <end position="820"/>
    </location>
</feature>
<feature type="region of interest" description="Disordered" evidence="5">
    <location>
        <begin position="574"/>
        <end position="607"/>
    </location>
</feature>
<evidence type="ECO:0000256" key="5">
    <source>
        <dbReference type="SAM" id="MobiDB-lite"/>
    </source>
</evidence>
<dbReference type="SUPFAM" id="SSF52540">
    <property type="entry name" value="P-loop containing nucleoside triphosphate hydrolases"/>
    <property type="match status" value="1"/>
</dbReference>
<organism evidence="8 9">
    <name type="scientific">Leptomonas seymouri</name>
    <dbReference type="NCBI Taxonomy" id="5684"/>
    <lineage>
        <taxon>Eukaryota</taxon>
        <taxon>Discoba</taxon>
        <taxon>Euglenozoa</taxon>
        <taxon>Kinetoplastea</taxon>
        <taxon>Metakinetoplastina</taxon>
        <taxon>Trypanosomatida</taxon>
        <taxon>Trypanosomatidae</taxon>
        <taxon>Leishmaniinae</taxon>
        <taxon>Leptomonas</taxon>
    </lineage>
</organism>
<sequence>MDGKWSVYVGADVPASAASAGGSSTQELLDTAFARRAEFTLRTTPPAVRRRPSAAPSPVLRWLLLMENTQKAKTTSTAEGSSASPSGMAKANSHASPNKEARPSATPPVQEAGHAPTPPPAPALATAALARRGVGPKDPLLQRLIKRHKPQHQPHAEAAAAPTQSAATTTSETAATTKGSSANASHWTQHPYSAMTATSWRVFRQQLGITVELIAPAATVAPAKPPFAASTAFVSSAALPAANTLPAIRCWEEAQLPLSLGRCVTAHYALPTAVQAQCVPLALMASPAAVSAAPGAATGQPKATPTAAARTLGIDVLAVAETGSGKTAAYVVPLLNHVLCRAPKLLGHPDRISLGPMALVMVPTRELAEQVTASLLQLCGQVGPTASSPSASPAAAPATGVRQADIAAWEVEECGQPAGVPERNFLSEFRVVKVVGGESRDAQYAALAQGAHCVVGTVGQLQTLLEDRMLSLGNTQFVVVDEADRMIDEQQEAKLVAVLERCPTPRQTLMFTATLSAACASMAKRYLSKSGYYLVRTPYRCASIRQSFELISTTAATTTTTTTTTGTVADLVGHAERSPQPPRQQRKLEGTNGSSAGEHKQRQRGLHHALIHPQKFARLIPWLVYSTGPVIVFANEKATCDALFDELRTEAEHLDAQQEYFALTDLVGPPPDGLIFREGNEVPSPSSHATAVAASRSPSLSNLTSVAVVHSDLSQSERRSLVAQFQRRQRQVLITTDLLARGLDVTGVTLVINYDVPWSATGVAADAVALYIHRIGRTGRAGSTGVAVSFVALPAATVQRAEEVVQAEALPSKSASLSAARARAGGWASAAAADDDNDPMSLVGELFDGDTRSVWVAGAGVGRDESGGRGRQNDASENEGETRMSDNEEEGPEKGREQARRKRAKPQEDFASDASFLRPLWSFLVECAEGEGVKDGAAALRRGTYVKISVPPALALIMAQLSATSQFGRITL</sequence>
<dbReference type="GO" id="GO:0005524">
    <property type="term" value="F:ATP binding"/>
    <property type="evidence" value="ECO:0007669"/>
    <property type="project" value="UniProtKB-KW"/>
</dbReference>
<dbReference type="Pfam" id="PF00270">
    <property type="entry name" value="DEAD"/>
    <property type="match status" value="2"/>
</dbReference>
<keyword evidence="4" id="KW-0067">ATP-binding</keyword>
<keyword evidence="2" id="KW-0378">Hydrolase</keyword>
<dbReference type="AlphaFoldDB" id="A0A0N1I0W3"/>
<dbReference type="PANTHER" id="PTHR47959">
    <property type="entry name" value="ATP-DEPENDENT RNA HELICASE RHLE-RELATED"/>
    <property type="match status" value="1"/>
</dbReference>
<evidence type="ECO:0000313" key="9">
    <source>
        <dbReference type="Proteomes" id="UP000038009"/>
    </source>
</evidence>
<dbReference type="Proteomes" id="UP000038009">
    <property type="component" value="Unassembled WGS sequence"/>
</dbReference>
<reference evidence="8 9" key="1">
    <citation type="journal article" date="2015" name="PLoS Pathog.">
        <title>Leptomonas seymouri: Adaptations to the Dixenous Life Cycle Analyzed by Genome Sequencing, Transcriptome Profiling and Co-infection with Leishmania donovani.</title>
        <authorList>
            <person name="Kraeva N."/>
            <person name="Butenko A."/>
            <person name="Hlavacova J."/>
            <person name="Kostygov A."/>
            <person name="Myskova J."/>
            <person name="Grybchuk D."/>
            <person name="Lestinova T."/>
            <person name="Votypka J."/>
            <person name="Volf P."/>
            <person name="Opperdoes F."/>
            <person name="Flegontov P."/>
            <person name="Lukes J."/>
            <person name="Yurchenko V."/>
        </authorList>
    </citation>
    <scope>NUCLEOTIDE SEQUENCE [LARGE SCALE GENOMIC DNA]</scope>
    <source>
        <strain evidence="8 9">ATCC 30220</strain>
    </source>
</reference>
<accession>A0A0N1I0W3</accession>
<evidence type="ECO:0000259" key="7">
    <source>
        <dbReference type="PROSITE" id="PS51194"/>
    </source>
</evidence>
<dbReference type="GO" id="GO:0003724">
    <property type="term" value="F:RNA helicase activity"/>
    <property type="evidence" value="ECO:0007669"/>
    <property type="project" value="TreeGrafter"/>
</dbReference>
<dbReference type="CDD" id="cd18787">
    <property type="entry name" value="SF2_C_DEAD"/>
    <property type="match status" value="1"/>
</dbReference>
<dbReference type="InterPro" id="IPR000629">
    <property type="entry name" value="RNA-helicase_DEAD-box_CS"/>
</dbReference>
<dbReference type="InterPro" id="IPR027417">
    <property type="entry name" value="P-loop_NTPase"/>
</dbReference>
<evidence type="ECO:0000259" key="6">
    <source>
        <dbReference type="PROSITE" id="PS51192"/>
    </source>
</evidence>
<feature type="domain" description="Helicase ATP-binding" evidence="6">
    <location>
        <begin position="307"/>
        <end position="533"/>
    </location>
</feature>
<evidence type="ECO:0000313" key="8">
    <source>
        <dbReference type="EMBL" id="KPI83702.1"/>
    </source>
</evidence>
<dbReference type="InterPro" id="IPR001650">
    <property type="entry name" value="Helicase_C-like"/>
</dbReference>
<dbReference type="PROSITE" id="PS00039">
    <property type="entry name" value="DEAD_ATP_HELICASE"/>
    <property type="match status" value="1"/>
</dbReference>
<dbReference type="OMA" id="AIRCWEE"/>
<dbReference type="PANTHER" id="PTHR47959:SF1">
    <property type="entry name" value="ATP-DEPENDENT RNA HELICASE DBPA"/>
    <property type="match status" value="1"/>
</dbReference>
<dbReference type="InterPro" id="IPR014001">
    <property type="entry name" value="Helicase_ATP-bd"/>
</dbReference>
<dbReference type="InterPro" id="IPR011545">
    <property type="entry name" value="DEAD/DEAH_box_helicase_dom"/>
</dbReference>
<feature type="compositionally biased region" description="Low complexity" evidence="5">
    <location>
        <begin position="156"/>
        <end position="177"/>
    </location>
</feature>
<dbReference type="Pfam" id="PF00271">
    <property type="entry name" value="Helicase_C"/>
    <property type="match status" value="1"/>
</dbReference>
<keyword evidence="9" id="KW-1185">Reference proteome</keyword>
<dbReference type="SMART" id="SM00487">
    <property type="entry name" value="DEXDc"/>
    <property type="match status" value="1"/>
</dbReference>
<name>A0A0N1I0W3_LEPSE</name>
<dbReference type="PROSITE" id="PS51194">
    <property type="entry name" value="HELICASE_CTER"/>
    <property type="match status" value="1"/>
</dbReference>
<proteinExistence type="predicted"/>
<feature type="compositionally biased region" description="Polar residues" evidence="5">
    <location>
        <begin position="70"/>
        <end position="85"/>
    </location>
</feature>
<evidence type="ECO:0000256" key="2">
    <source>
        <dbReference type="ARBA" id="ARBA00022801"/>
    </source>
</evidence>
<dbReference type="EMBL" id="LJSK01000336">
    <property type="protein sequence ID" value="KPI83702.1"/>
    <property type="molecule type" value="Genomic_DNA"/>
</dbReference>
<feature type="region of interest" description="Disordered" evidence="5">
    <location>
        <begin position="860"/>
        <end position="909"/>
    </location>
</feature>
<dbReference type="OrthoDB" id="273119at2759"/>
<dbReference type="SMART" id="SM00490">
    <property type="entry name" value="HELICc"/>
    <property type="match status" value="1"/>
</dbReference>
<dbReference type="CDD" id="cd00268">
    <property type="entry name" value="DEADc"/>
    <property type="match status" value="1"/>
</dbReference>
<keyword evidence="3 8" id="KW-0347">Helicase</keyword>
<evidence type="ECO:0000256" key="3">
    <source>
        <dbReference type="ARBA" id="ARBA00022806"/>
    </source>
</evidence>
<feature type="compositionally biased region" description="Basic and acidic residues" evidence="5">
    <location>
        <begin position="862"/>
        <end position="898"/>
    </location>
</feature>
<evidence type="ECO:0000256" key="1">
    <source>
        <dbReference type="ARBA" id="ARBA00022741"/>
    </source>
</evidence>
<comment type="caution">
    <text evidence="8">The sequence shown here is derived from an EMBL/GenBank/DDBJ whole genome shotgun (WGS) entry which is preliminary data.</text>
</comment>
<protein>
    <submittedName>
        <fullName evidence="8">Putative ATP-dependent RNA helicase</fullName>
    </submittedName>
</protein>
<evidence type="ECO:0000256" key="4">
    <source>
        <dbReference type="ARBA" id="ARBA00022840"/>
    </source>
</evidence>
<gene>
    <name evidence="8" type="ORF">ABL78_7253</name>
</gene>
<dbReference type="Gene3D" id="3.40.50.300">
    <property type="entry name" value="P-loop containing nucleotide triphosphate hydrolases"/>
    <property type="match status" value="2"/>
</dbReference>
<feature type="region of interest" description="Disordered" evidence="5">
    <location>
        <begin position="148"/>
        <end position="186"/>
    </location>
</feature>
<dbReference type="GO" id="GO:0005829">
    <property type="term" value="C:cytosol"/>
    <property type="evidence" value="ECO:0007669"/>
    <property type="project" value="TreeGrafter"/>
</dbReference>
<dbReference type="VEuPathDB" id="TriTrypDB:Lsey_0336_0020"/>
<dbReference type="InterPro" id="IPR050079">
    <property type="entry name" value="DEAD_box_RNA_helicase"/>
</dbReference>
<feature type="region of interest" description="Disordered" evidence="5">
    <location>
        <begin position="70"/>
        <end position="123"/>
    </location>
</feature>
<dbReference type="InterPro" id="IPR044742">
    <property type="entry name" value="DEAD/DEAH_RhlB"/>
</dbReference>
<dbReference type="GO" id="GO:0016787">
    <property type="term" value="F:hydrolase activity"/>
    <property type="evidence" value="ECO:0007669"/>
    <property type="project" value="UniProtKB-KW"/>
</dbReference>